<accession>A0A1H2SBD2</accession>
<sequence length="292" mass="31274">MSHPSEVPAARDRRRWNPKRQQSRSGTVSGSDVPVVGTGGTALITGASAGIGEALAREFAARGHDVVLAARSERKLARLAEDLETRGVTATPISIDLDRSGAAEELYEEVTKRGLDIDILVNNVGVGTYGPFAKSDLSEERTQLRLNVMLPVELTRLFIDEFDEGGAVINMGSVAGFQPGPNLAGYYASKAYINSFSEALAEEFRGSPVDVTVVCPGPVDTEFQERAGMTDSTVGSVATNSPETVASAAYKGAAAGETVVIPRRSMRLIDRLVRVTPRWVVRRVTALVNQDR</sequence>
<dbReference type="Pfam" id="PF00106">
    <property type="entry name" value="adh_short"/>
    <property type="match status" value="1"/>
</dbReference>
<protein>
    <recommendedName>
        <fullName evidence="5">Ketoreductase domain-containing protein</fullName>
    </recommendedName>
</protein>
<feature type="domain" description="Ketoreductase" evidence="5">
    <location>
        <begin position="40"/>
        <end position="222"/>
    </location>
</feature>
<dbReference type="EMBL" id="FNOF01000002">
    <property type="protein sequence ID" value="SDW28922.1"/>
    <property type="molecule type" value="Genomic_DNA"/>
</dbReference>
<reference evidence="6 7" key="1">
    <citation type="submission" date="2016-10" db="EMBL/GenBank/DDBJ databases">
        <authorList>
            <person name="de Groot N.N."/>
        </authorList>
    </citation>
    <scope>NUCLEOTIDE SEQUENCE [LARGE SCALE GENOMIC DNA]</scope>
    <source>
        <strain evidence="6 7">DSM 3756</strain>
    </source>
</reference>
<dbReference type="InterPro" id="IPR057326">
    <property type="entry name" value="KR_dom"/>
</dbReference>
<dbReference type="SUPFAM" id="SSF51735">
    <property type="entry name" value="NAD(P)-binding Rossmann-fold domains"/>
    <property type="match status" value="1"/>
</dbReference>
<dbReference type="PRINTS" id="PR00081">
    <property type="entry name" value="GDHRDH"/>
</dbReference>
<dbReference type="CDD" id="cd05233">
    <property type="entry name" value="SDR_c"/>
    <property type="match status" value="1"/>
</dbReference>
<dbReference type="PANTHER" id="PTHR44196">
    <property type="entry name" value="DEHYDROGENASE/REDUCTASE SDR FAMILY MEMBER 7B"/>
    <property type="match status" value="1"/>
</dbReference>
<dbReference type="STRING" id="28442.SAMN05443574_102286"/>
<dbReference type="InterPro" id="IPR002347">
    <property type="entry name" value="SDR_fam"/>
</dbReference>
<evidence type="ECO:0000256" key="4">
    <source>
        <dbReference type="SAM" id="MobiDB-lite"/>
    </source>
</evidence>
<dbReference type="GO" id="GO:0016020">
    <property type="term" value="C:membrane"/>
    <property type="evidence" value="ECO:0007669"/>
    <property type="project" value="TreeGrafter"/>
</dbReference>
<evidence type="ECO:0000313" key="6">
    <source>
        <dbReference type="EMBL" id="SDW28922.1"/>
    </source>
</evidence>
<proteinExistence type="inferred from homology"/>
<dbReference type="GO" id="GO:0016491">
    <property type="term" value="F:oxidoreductase activity"/>
    <property type="evidence" value="ECO:0007669"/>
    <property type="project" value="UniProtKB-KW"/>
</dbReference>
<dbReference type="AlphaFoldDB" id="A0A1H2SBD2"/>
<dbReference type="Proteomes" id="UP000182573">
    <property type="component" value="Unassembled WGS sequence"/>
</dbReference>
<comment type="similarity">
    <text evidence="1 3">Belongs to the short-chain dehydrogenases/reductases (SDR) family.</text>
</comment>
<evidence type="ECO:0000259" key="5">
    <source>
        <dbReference type="SMART" id="SM00822"/>
    </source>
</evidence>
<feature type="compositionally biased region" description="Basic residues" evidence="4">
    <location>
        <begin position="12"/>
        <end position="22"/>
    </location>
</feature>
<dbReference type="SMART" id="SM00822">
    <property type="entry name" value="PKS_KR"/>
    <property type="match status" value="1"/>
</dbReference>
<evidence type="ECO:0000256" key="3">
    <source>
        <dbReference type="RuleBase" id="RU000363"/>
    </source>
</evidence>
<feature type="region of interest" description="Disordered" evidence="4">
    <location>
        <begin position="1"/>
        <end position="35"/>
    </location>
</feature>
<dbReference type="Gene3D" id="3.40.50.720">
    <property type="entry name" value="NAD(P)-binding Rossmann-like Domain"/>
    <property type="match status" value="1"/>
</dbReference>
<name>A0A1H2SBD2_HALVA</name>
<keyword evidence="2" id="KW-0560">Oxidoreductase</keyword>
<dbReference type="PRINTS" id="PR00080">
    <property type="entry name" value="SDRFAMILY"/>
</dbReference>
<evidence type="ECO:0000256" key="2">
    <source>
        <dbReference type="ARBA" id="ARBA00023002"/>
    </source>
</evidence>
<dbReference type="PIRSF" id="PIRSF000126">
    <property type="entry name" value="11-beta-HSD1"/>
    <property type="match status" value="1"/>
</dbReference>
<gene>
    <name evidence="6" type="ORF">SAMN05443574_102286</name>
</gene>
<evidence type="ECO:0000313" key="7">
    <source>
        <dbReference type="Proteomes" id="UP000182573"/>
    </source>
</evidence>
<dbReference type="InterPro" id="IPR036291">
    <property type="entry name" value="NAD(P)-bd_dom_sf"/>
</dbReference>
<dbReference type="PANTHER" id="PTHR44196:SF2">
    <property type="entry name" value="SHORT-CHAIN DEHYDROGENASE-RELATED"/>
    <property type="match status" value="1"/>
</dbReference>
<evidence type="ECO:0000256" key="1">
    <source>
        <dbReference type="ARBA" id="ARBA00006484"/>
    </source>
</evidence>
<organism evidence="6 7">
    <name type="scientific">Haloarcula vallismortis</name>
    <name type="common">Halobacterium vallismortis</name>
    <dbReference type="NCBI Taxonomy" id="28442"/>
    <lineage>
        <taxon>Archaea</taxon>
        <taxon>Methanobacteriati</taxon>
        <taxon>Methanobacteriota</taxon>
        <taxon>Stenosarchaea group</taxon>
        <taxon>Halobacteria</taxon>
        <taxon>Halobacteriales</taxon>
        <taxon>Haloarculaceae</taxon>
        <taxon>Haloarcula</taxon>
    </lineage>
</organism>